<dbReference type="Gramene" id="TraesCS7B02G045400.1">
    <property type="protein sequence ID" value="TraesCS7B02G045400.1"/>
    <property type="gene ID" value="TraesCS7B02G045400"/>
</dbReference>
<dbReference type="EnsemblPlants" id="TraesCS7B02G045400.1">
    <property type="protein sequence ID" value="TraesCS7B02G045400.1"/>
    <property type="gene ID" value="TraesCS7B02G045400"/>
</dbReference>
<dbReference type="FunFam" id="3.40.50.300:FF:000144">
    <property type="entry name" value="ATP-binding cassette sub-family E member 1"/>
    <property type="match status" value="1"/>
</dbReference>
<feature type="domain" description="ABC transporter" evidence="3">
    <location>
        <begin position="161"/>
        <end position="406"/>
    </location>
</feature>
<dbReference type="Proteomes" id="UP000019116">
    <property type="component" value="Chromosome 7B"/>
</dbReference>
<dbReference type="GO" id="GO:0043024">
    <property type="term" value="F:ribosomal small subunit binding"/>
    <property type="evidence" value="ECO:0000318"/>
    <property type="project" value="GO_Central"/>
</dbReference>
<dbReference type="OrthoDB" id="6593433at2759"/>
<keyword evidence="1" id="KW-0547">Nucleotide-binding</keyword>
<dbReference type="InterPro" id="IPR017871">
    <property type="entry name" value="ABC_transporter-like_CS"/>
</dbReference>
<dbReference type="GO" id="GO:0006415">
    <property type="term" value="P:translational termination"/>
    <property type="evidence" value="ECO:0000318"/>
    <property type="project" value="GO_Central"/>
</dbReference>
<proteinExistence type="predicted"/>
<dbReference type="Gene3D" id="3.40.50.300">
    <property type="entry name" value="P-loop containing nucleotide triphosphate hydrolases"/>
    <property type="match status" value="2"/>
</dbReference>
<dbReference type="InterPro" id="IPR003593">
    <property type="entry name" value="AAA+_ATPase"/>
</dbReference>
<organism evidence="4">
    <name type="scientific">Triticum aestivum</name>
    <name type="common">Wheat</name>
    <dbReference type="NCBI Taxonomy" id="4565"/>
    <lineage>
        <taxon>Eukaryota</taxon>
        <taxon>Viridiplantae</taxon>
        <taxon>Streptophyta</taxon>
        <taxon>Embryophyta</taxon>
        <taxon>Tracheophyta</taxon>
        <taxon>Spermatophyta</taxon>
        <taxon>Magnoliopsida</taxon>
        <taxon>Liliopsida</taxon>
        <taxon>Poales</taxon>
        <taxon>Poaceae</taxon>
        <taxon>BOP clade</taxon>
        <taxon>Pooideae</taxon>
        <taxon>Triticodae</taxon>
        <taxon>Triticeae</taxon>
        <taxon>Triticinae</taxon>
        <taxon>Triticum</taxon>
    </lineage>
</organism>
<dbReference type="InterPro" id="IPR003439">
    <property type="entry name" value="ABC_transporter-like_ATP-bd"/>
</dbReference>
<keyword evidence="2" id="KW-0067">ATP-binding</keyword>
<dbReference type="Gramene" id="TraesARI5B03G02957450.1">
    <property type="protein sequence ID" value="TraesARI5B03G02957450.1"/>
    <property type="gene ID" value="TraesARI5B03G02957450"/>
</dbReference>
<dbReference type="GO" id="GO:0005524">
    <property type="term" value="F:ATP binding"/>
    <property type="evidence" value="ECO:0000318"/>
    <property type="project" value="GO_Central"/>
</dbReference>
<evidence type="ECO:0000259" key="3">
    <source>
        <dbReference type="PROSITE" id="PS50893"/>
    </source>
</evidence>
<dbReference type="NCBIfam" id="NF009945">
    <property type="entry name" value="PRK13409.1"/>
    <property type="match status" value="1"/>
</dbReference>
<accession>A0A3B6SE50</accession>
<dbReference type="Pfam" id="PF00005">
    <property type="entry name" value="ABC_tran"/>
    <property type="match status" value="2"/>
</dbReference>
<dbReference type="GO" id="GO:0005506">
    <property type="term" value="F:iron ion binding"/>
    <property type="evidence" value="ECO:0000318"/>
    <property type="project" value="GO_Central"/>
</dbReference>
<dbReference type="PROSITE" id="PS50893">
    <property type="entry name" value="ABC_TRANSPORTER_2"/>
    <property type="match status" value="1"/>
</dbReference>
<dbReference type="InterPro" id="IPR013283">
    <property type="entry name" value="RLI1"/>
</dbReference>
<dbReference type="GO" id="GO:0016887">
    <property type="term" value="F:ATP hydrolysis activity"/>
    <property type="evidence" value="ECO:0007669"/>
    <property type="project" value="InterPro"/>
</dbReference>
<evidence type="ECO:0000256" key="2">
    <source>
        <dbReference type="ARBA" id="ARBA00022840"/>
    </source>
</evidence>
<dbReference type="InterPro" id="IPR027417">
    <property type="entry name" value="P-loop_NTPase"/>
</dbReference>
<reference evidence="4" key="2">
    <citation type="submission" date="2018-10" db="UniProtKB">
        <authorList>
            <consortium name="EnsemblPlants"/>
        </authorList>
    </citation>
    <scope>IDENTIFICATION</scope>
</reference>
<evidence type="ECO:0000313" key="5">
    <source>
        <dbReference type="Proteomes" id="UP000019116"/>
    </source>
</evidence>
<evidence type="ECO:0000313" key="4">
    <source>
        <dbReference type="EnsemblPlants" id="TraesCS7B02G045400.1"/>
    </source>
</evidence>
<evidence type="ECO:0000256" key="1">
    <source>
        <dbReference type="ARBA" id="ARBA00022741"/>
    </source>
</evidence>
<name>A0A3B6SE50_WHEAT</name>
<dbReference type="OMA" id="GCYYYLE"/>
<keyword evidence="5" id="KW-1185">Reference proteome</keyword>
<dbReference type="AlphaFoldDB" id="A0A3B6SE50"/>
<dbReference type="SUPFAM" id="SSF52540">
    <property type="entry name" value="P-loop containing nucleoside triphosphate hydrolases"/>
    <property type="match status" value="2"/>
</dbReference>
<dbReference type="GO" id="GO:0006413">
    <property type="term" value="P:translational initiation"/>
    <property type="evidence" value="ECO:0000318"/>
    <property type="project" value="GO_Central"/>
</dbReference>
<dbReference type="SMART" id="SM00382">
    <property type="entry name" value="AAA"/>
    <property type="match status" value="1"/>
</dbReference>
<dbReference type="PROSITE" id="PS00211">
    <property type="entry name" value="ABC_TRANSPORTER_1"/>
    <property type="match status" value="1"/>
</dbReference>
<protein>
    <recommendedName>
        <fullName evidence="3">ABC transporter domain-containing protein</fullName>
    </recommendedName>
</protein>
<sequence>MKATMKPQYVDNIRKSVKGKVGDLLNTVDERQVKDTLCDFLELNKVMDRDVSGLSGGELQRFAIAARAMKEADIYIFDEPSCYLDVKQRLKAAQAIRSLLQPKSYVIVVEHDLSILDYLSDYICCLYGTPGAYGVVTLPSSVREGINIFLNGFIPTENLRFREEKLTFRVTESTEEKTEGQIHQCYNYPAMIKTRRGFKLSVTEGSFNGSQIIVMLRENGTGKTTFIRMLAGELKPDEVSDEQVDMPAYTVSYKRQELVSKYSSTVSVRDLLHEKIPGSCTQAQFRSDVMKPMKIEELMDRQVANLSGGELQRVKLCICLGKPADIYLIDEPSAHLDSEQRLIAAKVIKRFILHQKKTAFIVEHDLIMAAYLADKVLVFEGRPSVECTASAPEFLASGMNRFLSHLDVTFRTDPTTHRPRINKLGSVKDTEQKAAGCYYYLDD</sequence>
<dbReference type="SMR" id="A0A3B6SE50"/>
<dbReference type="STRING" id="4565.A0A3B6SE50"/>
<reference evidence="4" key="1">
    <citation type="submission" date="2018-08" db="EMBL/GenBank/DDBJ databases">
        <authorList>
            <person name="Rossello M."/>
        </authorList>
    </citation>
    <scope>NUCLEOTIDE SEQUENCE [LARGE SCALE GENOMIC DNA]</scope>
    <source>
        <strain evidence="4">cv. Chinese Spring</strain>
    </source>
</reference>
<dbReference type="PANTHER" id="PTHR19248">
    <property type="entry name" value="ATP-BINDING TRANSPORT PROTEIN-RELATED"/>
    <property type="match status" value="1"/>
</dbReference>